<dbReference type="InterPro" id="IPR050109">
    <property type="entry name" value="HTH-type_TetR-like_transc_reg"/>
</dbReference>
<gene>
    <name evidence="6" type="ORF">LC603019_01270</name>
</gene>
<dbReference type="Gene3D" id="1.10.357.10">
    <property type="entry name" value="Tetracycline Repressor, domain 2"/>
    <property type="match status" value="1"/>
</dbReference>
<accession>A0A5E3ZYG6</accession>
<dbReference type="PROSITE" id="PS50977">
    <property type="entry name" value="HTH_TETR_2"/>
    <property type="match status" value="1"/>
</dbReference>
<keyword evidence="3" id="KW-0804">Transcription</keyword>
<dbReference type="PANTHER" id="PTHR30055:SF234">
    <property type="entry name" value="HTH-TYPE TRANSCRIPTIONAL REGULATOR BETI"/>
    <property type="match status" value="1"/>
</dbReference>
<dbReference type="EMBL" id="LR584267">
    <property type="protein sequence ID" value="VHO01276.1"/>
    <property type="molecule type" value="Genomic_DNA"/>
</dbReference>
<keyword evidence="2 4" id="KW-0238">DNA-binding</keyword>
<dbReference type="InterPro" id="IPR001647">
    <property type="entry name" value="HTH_TetR"/>
</dbReference>
<dbReference type="Pfam" id="PF00440">
    <property type="entry name" value="TetR_N"/>
    <property type="match status" value="1"/>
</dbReference>
<reference evidence="6 7" key="1">
    <citation type="submission" date="2019-04" db="EMBL/GenBank/DDBJ databases">
        <authorList>
            <person name="Seth-Smith MB H."/>
            <person name="Seth-Smith H."/>
        </authorList>
    </citation>
    <scope>NUCLEOTIDE SEQUENCE [LARGE SCALE GENOMIC DNA]</scope>
    <source>
        <strain evidence="6">USB-603019</strain>
    </source>
</reference>
<sequence>MPKSPQNPESTTMSVDEAIIKAGLSCIVKDGVRRTTMAGIARAAQVSRPTLYRRYKDVTALATALLTRELLDILDTVPRMPSDTEELVNTIVIYTDKARNNAFLRAIIETDPELLTTYSFRRFGQSQIALIRYLETLIKQVQVSDVARAHGEEPEAALLIRQDDPHVMATMILVITQAAALSAQAASSGFGSDDVWREELTKTLKGYLSHDLTGSSRTIS</sequence>
<feature type="DNA-binding region" description="H-T-H motif" evidence="4">
    <location>
        <begin position="36"/>
        <end position="55"/>
    </location>
</feature>
<protein>
    <submittedName>
        <fullName evidence="6">Putative HTH-type transcriptional regulator</fullName>
    </submittedName>
</protein>
<dbReference type="Proteomes" id="UP000324288">
    <property type="component" value="Chromosome"/>
</dbReference>
<evidence type="ECO:0000313" key="7">
    <source>
        <dbReference type="Proteomes" id="UP000324288"/>
    </source>
</evidence>
<name>A0A5E3ZYG6_9ACTN</name>
<dbReference type="AlphaFoldDB" id="A0A5E3ZYG6"/>
<evidence type="ECO:0000256" key="3">
    <source>
        <dbReference type="ARBA" id="ARBA00023163"/>
    </source>
</evidence>
<dbReference type="SUPFAM" id="SSF46689">
    <property type="entry name" value="Homeodomain-like"/>
    <property type="match status" value="1"/>
</dbReference>
<dbReference type="RefSeq" id="WP_148417759.1">
    <property type="nucleotide sequence ID" value="NZ_CAJPTR010000005.1"/>
</dbReference>
<evidence type="ECO:0000259" key="5">
    <source>
        <dbReference type="PROSITE" id="PS50977"/>
    </source>
</evidence>
<evidence type="ECO:0000313" key="6">
    <source>
        <dbReference type="EMBL" id="VHO01276.1"/>
    </source>
</evidence>
<dbReference type="InterPro" id="IPR009057">
    <property type="entry name" value="Homeodomain-like_sf"/>
</dbReference>
<keyword evidence="7" id="KW-1185">Reference proteome</keyword>
<evidence type="ECO:0000256" key="2">
    <source>
        <dbReference type="ARBA" id="ARBA00023125"/>
    </source>
</evidence>
<dbReference type="PANTHER" id="PTHR30055">
    <property type="entry name" value="HTH-TYPE TRANSCRIPTIONAL REGULATOR RUTR"/>
    <property type="match status" value="1"/>
</dbReference>
<dbReference type="GO" id="GO:0003700">
    <property type="term" value="F:DNA-binding transcription factor activity"/>
    <property type="evidence" value="ECO:0007669"/>
    <property type="project" value="TreeGrafter"/>
</dbReference>
<evidence type="ECO:0000256" key="4">
    <source>
        <dbReference type="PROSITE-ProRule" id="PRU00335"/>
    </source>
</evidence>
<dbReference type="GO" id="GO:0000976">
    <property type="term" value="F:transcription cis-regulatory region binding"/>
    <property type="evidence" value="ECO:0007669"/>
    <property type="project" value="TreeGrafter"/>
</dbReference>
<feature type="domain" description="HTH tetR-type" evidence="5">
    <location>
        <begin position="13"/>
        <end position="73"/>
    </location>
</feature>
<organism evidence="6 7">
    <name type="scientific">Lawsonella clevelandensis</name>
    <dbReference type="NCBI Taxonomy" id="1528099"/>
    <lineage>
        <taxon>Bacteria</taxon>
        <taxon>Bacillati</taxon>
        <taxon>Actinomycetota</taxon>
        <taxon>Actinomycetes</taxon>
        <taxon>Mycobacteriales</taxon>
        <taxon>Lawsonellaceae</taxon>
        <taxon>Lawsonella</taxon>
    </lineage>
</organism>
<dbReference type="OrthoDB" id="3267320at2"/>
<keyword evidence="1" id="KW-0805">Transcription regulation</keyword>
<evidence type="ECO:0000256" key="1">
    <source>
        <dbReference type="ARBA" id="ARBA00023015"/>
    </source>
</evidence>
<dbReference type="GeneID" id="84895173"/>
<proteinExistence type="predicted"/>